<dbReference type="Pfam" id="PF00496">
    <property type="entry name" value="SBP_bac_5"/>
    <property type="match status" value="1"/>
</dbReference>
<protein>
    <submittedName>
        <fullName evidence="3">ABC transporter substrate-binding protein</fullName>
    </submittedName>
</protein>
<feature type="signal peptide" evidence="1">
    <location>
        <begin position="1"/>
        <end position="27"/>
    </location>
</feature>
<dbReference type="CDD" id="cd08506">
    <property type="entry name" value="PBP2_clavulanate_OppA2"/>
    <property type="match status" value="1"/>
</dbReference>
<dbReference type="Gene3D" id="3.40.190.10">
    <property type="entry name" value="Periplasmic binding protein-like II"/>
    <property type="match status" value="1"/>
</dbReference>
<dbReference type="Gene3D" id="3.10.105.10">
    <property type="entry name" value="Dipeptide-binding Protein, Domain 3"/>
    <property type="match status" value="1"/>
</dbReference>
<evidence type="ECO:0000256" key="1">
    <source>
        <dbReference type="SAM" id="SignalP"/>
    </source>
</evidence>
<dbReference type="PANTHER" id="PTHR30290">
    <property type="entry name" value="PERIPLASMIC BINDING COMPONENT OF ABC TRANSPORTER"/>
    <property type="match status" value="1"/>
</dbReference>
<organism evidence="3 4">
    <name type="scientific">Streptomyces buecherae</name>
    <dbReference type="NCBI Taxonomy" id="2763006"/>
    <lineage>
        <taxon>Bacteria</taxon>
        <taxon>Bacillati</taxon>
        <taxon>Actinomycetota</taxon>
        <taxon>Actinomycetes</taxon>
        <taxon>Kitasatosporales</taxon>
        <taxon>Streptomycetaceae</taxon>
        <taxon>Streptomyces</taxon>
    </lineage>
</organism>
<dbReference type="AlphaFoldDB" id="A0A7H8NCU5"/>
<dbReference type="PANTHER" id="PTHR30290:SF83">
    <property type="entry name" value="ABC TRANSPORTER SUBSTRATE-BINDING PROTEIN"/>
    <property type="match status" value="1"/>
</dbReference>
<dbReference type="Proteomes" id="UP000509303">
    <property type="component" value="Chromosome"/>
</dbReference>
<reference evidence="3 4" key="1">
    <citation type="submission" date="2020-06" db="EMBL/GenBank/DDBJ databases">
        <title>Genome mining for natural products.</title>
        <authorList>
            <person name="Zhang B."/>
            <person name="Shi J."/>
            <person name="Ge H."/>
        </authorList>
    </citation>
    <scope>NUCLEOTIDE SEQUENCE [LARGE SCALE GENOMIC DNA]</scope>
    <source>
        <strain evidence="3 4">NA00687</strain>
    </source>
</reference>
<keyword evidence="4" id="KW-1185">Reference proteome</keyword>
<proteinExistence type="predicted"/>
<dbReference type="InterPro" id="IPR000914">
    <property type="entry name" value="SBP_5_dom"/>
</dbReference>
<feature type="chain" id="PRO_5028923142" evidence="1">
    <location>
        <begin position="28"/>
        <end position="595"/>
    </location>
</feature>
<dbReference type="GO" id="GO:0015833">
    <property type="term" value="P:peptide transport"/>
    <property type="evidence" value="ECO:0007669"/>
    <property type="project" value="TreeGrafter"/>
</dbReference>
<dbReference type="InterPro" id="IPR030678">
    <property type="entry name" value="Peptide/Ni-bd"/>
</dbReference>
<dbReference type="GO" id="GO:1904680">
    <property type="term" value="F:peptide transmembrane transporter activity"/>
    <property type="evidence" value="ECO:0007669"/>
    <property type="project" value="TreeGrafter"/>
</dbReference>
<dbReference type="SUPFAM" id="SSF53850">
    <property type="entry name" value="Periplasmic binding protein-like II"/>
    <property type="match status" value="1"/>
</dbReference>
<sequence>MTVNRTSKVRTCAIALAAGALVLTACSEGGGSGSDRSTEPTMEAQGIALGSAADSTGPAKEVPGAKKGGTVRVLQRDAYEYLDPGQIYVTDELIMQTVYNRTLTNYQVDDRTGKTKLVGDLATDIGRSSDGGRTWTYTLKDGLKFEDGTPITSRDVRHSIERLYAKYQTNGPLYLQQWLSGEGQTFRKALPDGPYGGDHLPASVLDTPDEKTIVFHFDQPRAEVPFAVAMPNVGAVPPGKDKKEGYNKAPVASGPYKVADFKPGKGITFVRNEHWDPKTDPIRHQYVDRFEVSFGHQWMDSTRRLLADQGADKQAMTWNNAVDPAQISTVLKDREAMARSLTRTQPYVDVVSINTSRVKNKKVREALAWAFPGGQYLQQYGGPKAGEIAGSLVGPTLKGHNRDFDPFQKRKYPGGNIKKAKELLKEAGEEGYRIVYAYGNDKPAQDASVVVERALEAAGFTVEKKELDRGTYYTQIGKVNNTYDLYRSSWSADWPSGSTVVPPVYSGKNVYDSSPNYSHLNSPAINKEIERIERIEDLNKAAPEWVKLAERVLTEEIPQVPVFYNRLFTLWGSGIGGVKFHEPYGAVDPTAVFVK</sequence>
<feature type="domain" description="Solute-binding protein family 5" evidence="2">
    <location>
        <begin position="116"/>
        <end position="510"/>
    </location>
</feature>
<keyword evidence="1" id="KW-0732">Signal</keyword>
<evidence type="ECO:0000313" key="3">
    <source>
        <dbReference type="EMBL" id="QKW52196.1"/>
    </source>
</evidence>
<dbReference type="PIRSF" id="PIRSF002741">
    <property type="entry name" value="MppA"/>
    <property type="match status" value="1"/>
</dbReference>
<dbReference type="GO" id="GO:0042597">
    <property type="term" value="C:periplasmic space"/>
    <property type="evidence" value="ECO:0007669"/>
    <property type="project" value="UniProtKB-ARBA"/>
</dbReference>
<name>A0A7H8NCU5_9ACTN</name>
<dbReference type="InterPro" id="IPR039424">
    <property type="entry name" value="SBP_5"/>
</dbReference>
<evidence type="ECO:0000259" key="2">
    <source>
        <dbReference type="Pfam" id="PF00496"/>
    </source>
</evidence>
<dbReference type="EMBL" id="CP054929">
    <property type="protein sequence ID" value="QKW52196.1"/>
    <property type="molecule type" value="Genomic_DNA"/>
</dbReference>
<dbReference type="RefSeq" id="WP_176163902.1">
    <property type="nucleotide sequence ID" value="NZ_CP054929.1"/>
</dbReference>
<evidence type="ECO:0000313" key="4">
    <source>
        <dbReference type="Proteomes" id="UP000509303"/>
    </source>
</evidence>
<dbReference type="PROSITE" id="PS51257">
    <property type="entry name" value="PROKAR_LIPOPROTEIN"/>
    <property type="match status" value="1"/>
</dbReference>
<dbReference type="GO" id="GO:0043190">
    <property type="term" value="C:ATP-binding cassette (ABC) transporter complex"/>
    <property type="evidence" value="ECO:0007669"/>
    <property type="project" value="InterPro"/>
</dbReference>
<accession>A0A7H8NCU5</accession>
<gene>
    <name evidence="3" type="ORF">HUT08_24640</name>
</gene>